<keyword evidence="2" id="KW-1133">Transmembrane helix</keyword>
<comment type="caution">
    <text evidence="3">The sequence shown here is derived from an EMBL/GenBank/DDBJ whole genome shotgun (WGS) entry which is preliminary data.</text>
</comment>
<evidence type="ECO:0000313" key="3">
    <source>
        <dbReference type="EMBL" id="GGC49800.1"/>
    </source>
</evidence>
<keyword evidence="2" id="KW-0472">Membrane</keyword>
<dbReference type="EMBL" id="BMCI01000002">
    <property type="protein sequence ID" value="GGC49800.1"/>
    <property type="molecule type" value="Genomic_DNA"/>
</dbReference>
<keyword evidence="2" id="KW-0812">Transmembrane</keyword>
<reference evidence="3" key="1">
    <citation type="journal article" date="2014" name="Int. J. Syst. Evol. Microbiol.">
        <title>Complete genome sequence of Corynebacterium casei LMG S-19264T (=DSM 44701T), isolated from a smear-ripened cheese.</title>
        <authorList>
            <consortium name="US DOE Joint Genome Institute (JGI-PGF)"/>
            <person name="Walter F."/>
            <person name="Albersmeier A."/>
            <person name="Kalinowski J."/>
            <person name="Ruckert C."/>
        </authorList>
    </citation>
    <scope>NUCLEOTIDE SEQUENCE</scope>
    <source>
        <strain evidence="3">CCM 7217</strain>
    </source>
</reference>
<protein>
    <submittedName>
        <fullName evidence="3">Uncharacterized protein</fullName>
    </submittedName>
</protein>
<evidence type="ECO:0000256" key="1">
    <source>
        <dbReference type="SAM" id="MobiDB-lite"/>
    </source>
</evidence>
<reference evidence="3" key="2">
    <citation type="submission" date="2020-09" db="EMBL/GenBank/DDBJ databases">
        <authorList>
            <person name="Sun Q."/>
            <person name="Sedlacek I."/>
        </authorList>
    </citation>
    <scope>NUCLEOTIDE SEQUENCE</scope>
    <source>
        <strain evidence="3">CCM 7217</strain>
    </source>
</reference>
<feature type="transmembrane region" description="Helical" evidence="2">
    <location>
        <begin position="30"/>
        <end position="50"/>
    </location>
</feature>
<proteinExistence type="predicted"/>
<feature type="region of interest" description="Disordered" evidence="1">
    <location>
        <begin position="211"/>
        <end position="232"/>
    </location>
</feature>
<evidence type="ECO:0000313" key="4">
    <source>
        <dbReference type="Proteomes" id="UP000646833"/>
    </source>
</evidence>
<dbReference type="Proteomes" id="UP000646833">
    <property type="component" value="Unassembled WGS sequence"/>
</dbReference>
<accession>A0A830E4I7</accession>
<dbReference type="RefSeq" id="WP_188423310.1">
    <property type="nucleotide sequence ID" value="NZ_BMCI01000002.1"/>
</dbReference>
<organism evidence="3 4">
    <name type="scientific">Haloferax sulfurifontis</name>
    <dbReference type="NCBI Taxonomy" id="255616"/>
    <lineage>
        <taxon>Archaea</taxon>
        <taxon>Methanobacteriati</taxon>
        <taxon>Methanobacteriota</taxon>
        <taxon>Stenosarchaea group</taxon>
        <taxon>Halobacteria</taxon>
        <taxon>Halobacteriales</taxon>
        <taxon>Haloferacaceae</taxon>
        <taxon>Haloferax</taxon>
    </lineage>
</organism>
<name>A0A830E4I7_9EURY</name>
<gene>
    <name evidence="3" type="ORF">GCM10007209_09340</name>
</gene>
<feature type="transmembrane region" description="Helical" evidence="2">
    <location>
        <begin position="56"/>
        <end position="75"/>
    </location>
</feature>
<sequence>MTPQNNVKGIVDGRRSRLEVILRFITDWRYILVLGGLVAWAGAAFGYWTLPEFTDVHKITLLGGVGGWFGIKYGIWPIAKGRIRSTDVEVELIGLDNNVLDTIFIPEDEWIEYTIVGGSMRDKHKLSGRTKFAARGIDTEEKLIVPDGDRPEDPDIPDHLQILGAGAKELYNKLKGPALDEFRQKRRQVRERTVIKEEAKFEEQIEQAETMENIGRGDIEVTDTTEVDADRKAGEIVLDAVKRGNPGDDDE</sequence>
<dbReference type="AlphaFoldDB" id="A0A830E4I7"/>
<evidence type="ECO:0000256" key="2">
    <source>
        <dbReference type="SAM" id="Phobius"/>
    </source>
</evidence>